<comment type="caution">
    <text evidence="1">The sequence shown here is derived from an EMBL/GenBank/DDBJ whole genome shotgun (WGS) entry which is preliminary data.</text>
</comment>
<gene>
    <name evidence="1" type="ORF">GCM10010466_08950</name>
</gene>
<accession>A0ABP6MP10</accession>
<dbReference type="Proteomes" id="UP001500320">
    <property type="component" value="Unassembled WGS sequence"/>
</dbReference>
<protein>
    <submittedName>
        <fullName evidence="1">Uncharacterized protein</fullName>
    </submittedName>
</protein>
<evidence type="ECO:0000313" key="1">
    <source>
        <dbReference type="EMBL" id="GAA3120271.1"/>
    </source>
</evidence>
<sequence length="142" mass="15653">MPVLDQVVLPPGWEISPRLLAAWPIDGLHTLELWPRGRTDDGRIRWYYRLSRGRRTIFAASDISSAAGATLTTGELIRAARTVLSYLTLQPGDTDPEYFDGYAGTQLAWRDAHAEDLSLYALEDVCGYCGGVDHVSPGCTAR</sequence>
<evidence type="ECO:0000313" key="2">
    <source>
        <dbReference type="Proteomes" id="UP001500320"/>
    </source>
</evidence>
<organism evidence="1 2">
    <name type="scientific">Planomonospora alba</name>
    <dbReference type="NCBI Taxonomy" id="161354"/>
    <lineage>
        <taxon>Bacteria</taxon>
        <taxon>Bacillati</taxon>
        <taxon>Actinomycetota</taxon>
        <taxon>Actinomycetes</taxon>
        <taxon>Streptosporangiales</taxon>
        <taxon>Streptosporangiaceae</taxon>
        <taxon>Planomonospora</taxon>
    </lineage>
</organism>
<proteinExistence type="predicted"/>
<reference evidence="2" key="1">
    <citation type="journal article" date="2019" name="Int. J. Syst. Evol. Microbiol.">
        <title>The Global Catalogue of Microorganisms (GCM) 10K type strain sequencing project: providing services to taxonomists for standard genome sequencing and annotation.</title>
        <authorList>
            <consortium name="The Broad Institute Genomics Platform"/>
            <consortium name="The Broad Institute Genome Sequencing Center for Infectious Disease"/>
            <person name="Wu L."/>
            <person name="Ma J."/>
        </authorList>
    </citation>
    <scope>NUCLEOTIDE SEQUENCE [LARGE SCALE GENOMIC DNA]</scope>
    <source>
        <strain evidence="2">JCM 9373</strain>
    </source>
</reference>
<keyword evidence="2" id="KW-1185">Reference proteome</keyword>
<dbReference type="EMBL" id="BAAAUT010000005">
    <property type="protein sequence ID" value="GAA3120271.1"/>
    <property type="molecule type" value="Genomic_DNA"/>
</dbReference>
<dbReference type="RefSeq" id="WP_344856151.1">
    <property type="nucleotide sequence ID" value="NZ_BAAAUT010000005.1"/>
</dbReference>
<name>A0ABP6MP10_9ACTN</name>